<proteinExistence type="predicted"/>
<organism evidence="2 3">
    <name type="scientific">Escherichia coli</name>
    <dbReference type="NCBI Taxonomy" id="562"/>
    <lineage>
        <taxon>Bacteria</taxon>
        <taxon>Pseudomonadati</taxon>
        <taxon>Pseudomonadota</taxon>
        <taxon>Gammaproteobacteria</taxon>
        <taxon>Enterobacterales</taxon>
        <taxon>Enterobacteriaceae</taxon>
        <taxon>Escherichia</taxon>
    </lineage>
</organism>
<feature type="region of interest" description="Disordered" evidence="1">
    <location>
        <begin position="127"/>
        <end position="194"/>
    </location>
</feature>
<dbReference type="EMBL" id="UFZL01000003">
    <property type="protein sequence ID" value="STE77481.1"/>
    <property type="molecule type" value="Genomic_DNA"/>
</dbReference>
<evidence type="ECO:0000313" key="3">
    <source>
        <dbReference type="Proteomes" id="UP000255201"/>
    </source>
</evidence>
<sequence length="194" mass="21039">MRITEGCTHQFTGSSLTRCFVLSRRVSRDEVPSPKVISLWLPRRKPARTCCALPMPELHITGVILAVIQGSPCQVYCSCGLQHQVVSDTEGRPVSSEPSQPQPRARKSLLSDDAFMLWRVSLGHNVSPQAGGRGVSDSGIRPGCRHHPGPVPAREPSSSLTSTEEWPAAPYTPAVTDIPATSVLIRSPSRRTNP</sequence>
<accession>A0A376K8J3</accession>
<name>A0A376K8J3_ECOLX</name>
<dbReference type="AlphaFoldDB" id="A0A376K8J3"/>
<evidence type="ECO:0000313" key="2">
    <source>
        <dbReference type="EMBL" id="STE77481.1"/>
    </source>
</evidence>
<dbReference type="Proteomes" id="UP000255201">
    <property type="component" value="Unassembled WGS sequence"/>
</dbReference>
<gene>
    <name evidence="2" type="ORF">NCTC10764_06099</name>
</gene>
<feature type="region of interest" description="Disordered" evidence="1">
    <location>
        <begin position="88"/>
        <end position="107"/>
    </location>
</feature>
<reference evidence="2 3" key="1">
    <citation type="submission" date="2018-06" db="EMBL/GenBank/DDBJ databases">
        <authorList>
            <consortium name="Pathogen Informatics"/>
            <person name="Doyle S."/>
        </authorList>
    </citation>
    <scope>NUCLEOTIDE SEQUENCE [LARGE SCALE GENOMIC DNA]</scope>
    <source>
        <strain evidence="2 3">NCTC10764</strain>
    </source>
</reference>
<protein>
    <submittedName>
        <fullName evidence="2">Uncharacterized protein</fullName>
    </submittedName>
</protein>
<evidence type="ECO:0000256" key="1">
    <source>
        <dbReference type="SAM" id="MobiDB-lite"/>
    </source>
</evidence>